<protein>
    <recommendedName>
        <fullName evidence="4">SMODS and SLOG-associating 2TM effector domain-containing protein</fullName>
    </recommendedName>
</protein>
<keyword evidence="1" id="KW-0472">Membrane</keyword>
<keyword evidence="1" id="KW-0812">Transmembrane</keyword>
<feature type="transmembrane region" description="Helical" evidence="1">
    <location>
        <begin position="181"/>
        <end position="202"/>
    </location>
</feature>
<sequence>MLEMIYTQYLKIVTKVGMGREENAARSPALGLAHDEADNAKFTYEESDAKALLFGNRYRGLGLTVGLLAICVMFCAIAPYGFVLSHEDAWLFGTVELGLLIVMSVLILHGSRSRLRQDWIKFRRIAEAKRYEFLNEQIDIARTSNGLANMAEVAENVRHIVDDQREYNQSKAKLYHNVHHAGNLFSWASLALGIVGGGVHVIGYEAHWLIFLTTFAPAVAGIVHGIHNFLRIDKLAEAHELTAEYMQEILQKLDQISGERQGDDLADLAELTRTLLTHRDVEWSKQAERLDIKPI</sequence>
<name>A0ABR6ZSM2_9BURK</name>
<evidence type="ECO:0000256" key="1">
    <source>
        <dbReference type="SAM" id="Phobius"/>
    </source>
</evidence>
<proteinExistence type="predicted"/>
<dbReference type="RefSeq" id="WP_186948115.1">
    <property type="nucleotide sequence ID" value="NZ_JACOGF010000007.1"/>
</dbReference>
<comment type="caution">
    <text evidence="2">The sequence shown here is derived from an EMBL/GenBank/DDBJ whole genome shotgun (WGS) entry which is preliminary data.</text>
</comment>
<dbReference type="Proteomes" id="UP000650424">
    <property type="component" value="Unassembled WGS sequence"/>
</dbReference>
<keyword evidence="3" id="KW-1185">Reference proteome</keyword>
<evidence type="ECO:0008006" key="4">
    <source>
        <dbReference type="Google" id="ProtNLM"/>
    </source>
</evidence>
<dbReference type="EMBL" id="JACOGF010000007">
    <property type="protein sequence ID" value="MBC3918858.1"/>
    <property type="molecule type" value="Genomic_DNA"/>
</dbReference>
<keyword evidence="1" id="KW-1133">Transmembrane helix</keyword>
<organism evidence="2 3">
    <name type="scientific">Undibacterium hunanense</name>
    <dbReference type="NCBI Taxonomy" id="2762292"/>
    <lineage>
        <taxon>Bacteria</taxon>
        <taxon>Pseudomonadati</taxon>
        <taxon>Pseudomonadota</taxon>
        <taxon>Betaproteobacteria</taxon>
        <taxon>Burkholderiales</taxon>
        <taxon>Oxalobacteraceae</taxon>
        <taxon>Undibacterium</taxon>
    </lineage>
</organism>
<feature type="transmembrane region" description="Helical" evidence="1">
    <location>
        <begin position="208"/>
        <end position="226"/>
    </location>
</feature>
<accession>A0ABR6ZSM2</accession>
<reference evidence="2 3" key="1">
    <citation type="submission" date="2020-08" db="EMBL/GenBank/DDBJ databases">
        <title>Novel species isolated from subtropical streams in China.</title>
        <authorList>
            <person name="Lu H."/>
        </authorList>
    </citation>
    <scope>NUCLEOTIDE SEQUENCE [LARGE SCALE GENOMIC DNA]</scope>
    <source>
        <strain evidence="2 3">CY18W</strain>
    </source>
</reference>
<gene>
    <name evidence="2" type="ORF">H8L32_15310</name>
</gene>
<evidence type="ECO:0000313" key="3">
    <source>
        <dbReference type="Proteomes" id="UP000650424"/>
    </source>
</evidence>
<feature type="transmembrane region" description="Helical" evidence="1">
    <location>
        <begin position="89"/>
        <end position="108"/>
    </location>
</feature>
<evidence type="ECO:0000313" key="2">
    <source>
        <dbReference type="EMBL" id="MBC3918858.1"/>
    </source>
</evidence>
<feature type="transmembrane region" description="Helical" evidence="1">
    <location>
        <begin position="60"/>
        <end position="83"/>
    </location>
</feature>